<dbReference type="InterPro" id="IPR043510">
    <property type="entry name" value="W2_5MP1/2"/>
</dbReference>
<dbReference type="EMBL" id="JBBNAG010000013">
    <property type="protein sequence ID" value="KAK9082696.1"/>
    <property type="molecule type" value="Genomic_DNA"/>
</dbReference>
<dbReference type="PROSITE" id="PS51363">
    <property type="entry name" value="W2"/>
    <property type="match status" value="1"/>
</dbReference>
<dbReference type="SUPFAM" id="SSF48371">
    <property type="entry name" value="ARM repeat"/>
    <property type="match status" value="1"/>
</dbReference>
<dbReference type="InterPro" id="IPR057397">
    <property type="entry name" value="HEAT_5MP1_2"/>
</dbReference>
<dbReference type="Pfam" id="PF25504">
    <property type="entry name" value="HEAT_5MP1_2"/>
    <property type="match status" value="1"/>
</dbReference>
<dbReference type="SMART" id="SM00515">
    <property type="entry name" value="eIF5C"/>
    <property type="match status" value="1"/>
</dbReference>
<gene>
    <name evidence="3" type="ORF">Scep_029167</name>
</gene>
<dbReference type="CDD" id="cd11560">
    <property type="entry name" value="W2_eIF5C_like"/>
    <property type="match status" value="1"/>
</dbReference>
<dbReference type="Pfam" id="PF02020">
    <property type="entry name" value="W2"/>
    <property type="match status" value="1"/>
</dbReference>
<comment type="caution">
    <text evidence="3">The sequence shown here is derived from an EMBL/GenBank/DDBJ whole genome shotgun (WGS) entry which is preliminary data.</text>
</comment>
<dbReference type="PANTHER" id="PTHR14208">
    <property type="entry name" value="BASIC LEUCINE ZIPPER AND W2 DOMAIN-CONTAINING PROTEIN"/>
    <property type="match status" value="1"/>
</dbReference>
<proteinExistence type="inferred from homology"/>
<evidence type="ECO:0000313" key="3">
    <source>
        <dbReference type="EMBL" id="KAK9082696.1"/>
    </source>
</evidence>
<accession>A0AAP0HFJ6</accession>
<dbReference type="FunFam" id="1.25.40.180:FF:000028">
    <property type="entry name" value="ARM repeat superfamily protein"/>
    <property type="match status" value="1"/>
</dbReference>
<evidence type="ECO:0000259" key="2">
    <source>
        <dbReference type="PROSITE" id="PS51363"/>
    </source>
</evidence>
<dbReference type="AlphaFoldDB" id="A0AAP0HFJ6"/>
<protein>
    <recommendedName>
        <fullName evidence="2">W2 domain-containing protein</fullName>
    </recommendedName>
</protein>
<keyword evidence="4" id="KW-1185">Reference proteome</keyword>
<reference evidence="3 4" key="1">
    <citation type="submission" date="2024-01" db="EMBL/GenBank/DDBJ databases">
        <title>Genome assemblies of Stephania.</title>
        <authorList>
            <person name="Yang L."/>
        </authorList>
    </citation>
    <scope>NUCLEOTIDE SEQUENCE [LARGE SCALE GENOMIC DNA]</scope>
    <source>
        <strain evidence="3">JXDWG</strain>
        <tissue evidence="3">Leaf</tissue>
    </source>
</reference>
<name>A0AAP0HFJ6_9MAGN</name>
<sequence length="411" mass="47313">MSSKERPTLGGTRIRTRKRNIAAPLDPATFADAVVQIYLDNAGDLDLVAKWVESSDLNFSRYGDTFFEVVFTGGRTQPGTTKPDEGERHIYSIIDCEPKHEAILPSVLYIQKILRRRPFLIKNLENVMRRFLQSLELFEENERKKLAIFTALTFSQKLSGLPPETVFQPLLKDNLVAKGIVLSFITDFFKEYLNDNSVDDLILLLKRGKMEDNLLEFFPSAKRSAEGFSEHFNKAGLTSLVEYNEKKMFEVKLKEMKTVLTTQIAEETDTSEIIETVKQHVKDAKLPDIEVVRILWDVIMDAVQWSGKNQQQNANSALRQVKTWAKLLNTFCSNGKLELELLYKVQIQCYDDAKLIKLFPEIVRSLYEQDVLAEDTILLWFRKGTNPKGRQTFVKALEPFVNWLEEAEEED</sequence>
<comment type="similarity">
    <text evidence="1">Belongs to the BZW family.</text>
</comment>
<dbReference type="GO" id="GO:0016020">
    <property type="term" value="C:membrane"/>
    <property type="evidence" value="ECO:0007669"/>
    <property type="project" value="TreeGrafter"/>
</dbReference>
<dbReference type="InterPro" id="IPR003307">
    <property type="entry name" value="W2_domain"/>
</dbReference>
<organism evidence="3 4">
    <name type="scientific">Stephania cephalantha</name>
    <dbReference type="NCBI Taxonomy" id="152367"/>
    <lineage>
        <taxon>Eukaryota</taxon>
        <taxon>Viridiplantae</taxon>
        <taxon>Streptophyta</taxon>
        <taxon>Embryophyta</taxon>
        <taxon>Tracheophyta</taxon>
        <taxon>Spermatophyta</taxon>
        <taxon>Magnoliopsida</taxon>
        <taxon>Ranunculales</taxon>
        <taxon>Menispermaceae</taxon>
        <taxon>Menispermoideae</taxon>
        <taxon>Cissampelideae</taxon>
        <taxon>Stephania</taxon>
    </lineage>
</organism>
<dbReference type="InterPro" id="IPR016024">
    <property type="entry name" value="ARM-type_fold"/>
</dbReference>
<feature type="domain" description="W2" evidence="2">
    <location>
        <begin position="246"/>
        <end position="411"/>
    </location>
</feature>
<evidence type="ECO:0000313" key="4">
    <source>
        <dbReference type="Proteomes" id="UP001419268"/>
    </source>
</evidence>
<dbReference type="GO" id="GO:0005737">
    <property type="term" value="C:cytoplasm"/>
    <property type="evidence" value="ECO:0007669"/>
    <property type="project" value="TreeGrafter"/>
</dbReference>
<dbReference type="Gene3D" id="1.25.40.180">
    <property type="match status" value="1"/>
</dbReference>
<dbReference type="PANTHER" id="PTHR14208:SF2">
    <property type="entry name" value="PROTEIN KRASAVIETZ"/>
    <property type="match status" value="1"/>
</dbReference>
<dbReference type="Proteomes" id="UP001419268">
    <property type="component" value="Unassembled WGS sequence"/>
</dbReference>
<evidence type="ECO:0000256" key="1">
    <source>
        <dbReference type="ARBA" id="ARBA00008151"/>
    </source>
</evidence>
<dbReference type="InterPro" id="IPR051245">
    <property type="entry name" value="eIF5-mimic_regulator"/>
</dbReference>